<keyword evidence="3" id="KW-1185">Reference proteome</keyword>
<reference evidence="2 3" key="1">
    <citation type="submission" date="2016-11" db="EMBL/GenBank/DDBJ databases">
        <authorList>
            <person name="Jaros S."/>
            <person name="Januszkiewicz K."/>
            <person name="Wedrychowicz H."/>
        </authorList>
    </citation>
    <scope>NUCLEOTIDE SEQUENCE [LARGE SCALE GENOMIC DNA]</scope>
    <source>
        <strain evidence="2 3">DSM 5091</strain>
    </source>
</reference>
<protein>
    <submittedName>
        <fullName evidence="2">Resolvase, N terminal domain</fullName>
    </submittedName>
</protein>
<dbReference type="GO" id="GO:0003677">
    <property type="term" value="F:DNA binding"/>
    <property type="evidence" value="ECO:0007669"/>
    <property type="project" value="InterPro"/>
</dbReference>
<sequence length="145" mass="16581">MIVALYAHASPDRQRENEPFASNQISRMRALCEAQGFSVATEYIETEDTDTEHHTPMFKKMISEATEETVPYDAIIVSSCSGPFQHEVTYAIYKHHLGKHGVDLIDVDQRSLDETFSVKILRLVLSSYEAPLKNDHILRDWVLDK</sequence>
<evidence type="ECO:0000313" key="2">
    <source>
        <dbReference type="EMBL" id="SHJ66810.1"/>
    </source>
</evidence>
<dbReference type="SUPFAM" id="SSF53041">
    <property type="entry name" value="Resolvase-like"/>
    <property type="match status" value="1"/>
</dbReference>
<evidence type="ECO:0000259" key="1">
    <source>
        <dbReference type="Pfam" id="PF00239"/>
    </source>
</evidence>
<name>A0A1M6L6J5_MALRU</name>
<dbReference type="AlphaFoldDB" id="A0A1M6L6J5"/>
<dbReference type="Pfam" id="PF00239">
    <property type="entry name" value="Resolvase"/>
    <property type="match status" value="1"/>
</dbReference>
<dbReference type="GO" id="GO:0000150">
    <property type="term" value="F:DNA strand exchange activity"/>
    <property type="evidence" value="ECO:0007669"/>
    <property type="project" value="InterPro"/>
</dbReference>
<dbReference type="STRING" id="1122189.SAMN02745165_02890"/>
<proteinExistence type="predicted"/>
<dbReference type="Proteomes" id="UP000184171">
    <property type="component" value="Unassembled WGS sequence"/>
</dbReference>
<organism evidence="2 3">
    <name type="scientific">Malonomonas rubra DSM 5091</name>
    <dbReference type="NCBI Taxonomy" id="1122189"/>
    <lineage>
        <taxon>Bacteria</taxon>
        <taxon>Pseudomonadati</taxon>
        <taxon>Thermodesulfobacteriota</taxon>
        <taxon>Desulfuromonadia</taxon>
        <taxon>Desulfuromonadales</taxon>
        <taxon>Geopsychrobacteraceae</taxon>
        <taxon>Malonomonas</taxon>
    </lineage>
</organism>
<dbReference type="InterPro" id="IPR036162">
    <property type="entry name" value="Resolvase-like_N_sf"/>
</dbReference>
<dbReference type="EMBL" id="FQZT01000012">
    <property type="protein sequence ID" value="SHJ66810.1"/>
    <property type="molecule type" value="Genomic_DNA"/>
</dbReference>
<feature type="domain" description="Resolvase/invertase-type recombinase catalytic" evidence="1">
    <location>
        <begin position="4"/>
        <end position="115"/>
    </location>
</feature>
<accession>A0A1M6L6J5</accession>
<dbReference type="InterPro" id="IPR006119">
    <property type="entry name" value="Resolv_N"/>
</dbReference>
<evidence type="ECO:0000313" key="3">
    <source>
        <dbReference type="Proteomes" id="UP000184171"/>
    </source>
</evidence>
<dbReference type="Gene3D" id="3.40.50.1390">
    <property type="entry name" value="Resolvase, N-terminal catalytic domain"/>
    <property type="match status" value="1"/>
</dbReference>
<gene>
    <name evidence="2" type="ORF">SAMN02745165_02890</name>
</gene>